<keyword evidence="5" id="KW-1185">Reference proteome</keyword>
<organism evidence="4 5">
    <name type="scientific">Planctomyces bekefii</name>
    <dbReference type="NCBI Taxonomy" id="1653850"/>
    <lineage>
        <taxon>Bacteria</taxon>
        <taxon>Pseudomonadati</taxon>
        <taxon>Planctomycetota</taxon>
        <taxon>Planctomycetia</taxon>
        <taxon>Planctomycetales</taxon>
        <taxon>Planctomycetaceae</taxon>
        <taxon>Planctomyces</taxon>
    </lineage>
</organism>
<feature type="chain" id="PRO_5023037081" evidence="2">
    <location>
        <begin position="22"/>
        <end position="240"/>
    </location>
</feature>
<dbReference type="InterPro" id="IPR010496">
    <property type="entry name" value="AL/BT2_dom"/>
</dbReference>
<evidence type="ECO:0000313" key="4">
    <source>
        <dbReference type="EMBL" id="TWW10207.1"/>
    </source>
</evidence>
<protein>
    <submittedName>
        <fullName evidence="4">Membrane protein</fullName>
    </submittedName>
</protein>
<dbReference type="Proteomes" id="UP000321083">
    <property type="component" value="Unassembled WGS sequence"/>
</dbReference>
<dbReference type="GO" id="GO:0016787">
    <property type="term" value="F:hydrolase activity"/>
    <property type="evidence" value="ECO:0007669"/>
    <property type="project" value="InterPro"/>
</dbReference>
<evidence type="ECO:0000313" key="5">
    <source>
        <dbReference type="Proteomes" id="UP000321083"/>
    </source>
</evidence>
<proteinExistence type="predicted"/>
<keyword evidence="2" id="KW-0732">Signal</keyword>
<feature type="domain" description="3-keto-alpha-glucoside-1,2-lyase/3-keto-2-hydroxy-glucal hydratase" evidence="3">
    <location>
        <begin position="52"/>
        <end position="237"/>
    </location>
</feature>
<sequence>MQLRHWSVLLLCFCHASPAVAQTPPAASPAARIDGTGLGWVALGKADFVNVNCDENTWTFPDSEIHCTGNPVGVMRTVKEYRNLELVVEWRHLKPAGNSGVFLWASEKNLASLKRGGLPEGIEVQILDHGYTDAYRKSTGKEPDWFTTNGDVFPTGNARMTPFPPVAPNSSRSFPRKNTTRGTPEWNHYYVRAINGEVRLWVNGEEVSGGSGCSPAAGFLCLESEGSPIEFRNLRIRELP</sequence>
<dbReference type="Pfam" id="PF06439">
    <property type="entry name" value="3keto-disac_hyd"/>
    <property type="match status" value="1"/>
</dbReference>
<evidence type="ECO:0000256" key="1">
    <source>
        <dbReference type="SAM" id="MobiDB-lite"/>
    </source>
</evidence>
<comment type="caution">
    <text evidence="4">The sequence shown here is derived from an EMBL/GenBank/DDBJ whole genome shotgun (WGS) entry which is preliminary data.</text>
</comment>
<dbReference type="AlphaFoldDB" id="A0A5C6M7K4"/>
<name>A0A5C6M7K4_9PLAN</name>
<evidence type="ECO:0000259" key="3">
    <source>
        <dbReference type="Pfam" id="PF06439"/>
    </source>
</evidence>
<gene>
    <name evidence="4" type="ORF">E3A20_07350</name>
</gene>
<reference evidence="4 5" key="1">
    <citation type="submission" date="2019-08" db="EMBL/GenBank/DDBJ databases">
        <title>100 year-old enigma solved: identification of Planctomyces bekefii, the type genus and species of the phylum Planctomycetes.</title>
        <authorList>
            <person name="Svetlana D.N."/>
            <person name="Overmann J."/>
        </authorList>
    </citation>
    <scope>NUCLEOTIDE SEQUENCE [LARGE SCALE GENOMIC DNA]</scope>
    <source>
        <strain evidence="4">Phe10_nw2017</strain>
    </source>
</reference>
<feature type="region of interest" description="Disordered" evidence="1">
    <location>
        <begin position="161"/>
        <end position="180"/>
    </location>
</feature>
<reference evidence="4 5" key="2">
    <citation type="submission" date="2019-08" db="EMBL/GenBank/DDBJ databases">
        <authorList>
            <person name="Henke P."/>
        </authorList>
    </citation>
    <scope>NUCLEOTIDE SEQUENCE [LARGE SCALE GENOMIC DNA]</scope>
    <source>
        <strain evidence="4">Phe10_nw2017</strain>
    </source>
</reference>
<dbReference type="Gene3D" id="2.60.120.560">
    <property type="entry name" value="Exo-inulinase, domain 1"/>
    <property type="match status" value="1"/>
</dbReference>
<dbReference type="EMBL" id="SRHE01000103">
    <property type="protein sequence ID" value="TWW10207.1"/>
    <property type="molecule type" value="Genomic_DNA"/>
</dbReference>
<feature type="signal peptide" evidence="2">
    <location>
        <begin position="1"/>
        <end position="21"/>
    </location>
</feature>
<evidence type="ECO:0000256" key="2">
    <source>
        <dbReference type="SAM" id="SignalP"/>
    </source>
</evidence>
<accession>A0A5C6M7K4</accession>